<evidence type="ECO:0000256" key="1">
    <source>
        <dbReference type="SAM" id="MobiDB-lite"/>
    </source>
</evidence>
<dbReference type="EMBL" id="BPLQ01015723">
    <property type="protein sequence ID" value="GIY90938.1"/>
    <property type="molecule type" value="Genomic_DNA"/>
</dbReference>
<organism evidence="2 3">
    <name type="scientific">Caerostris darwini</name>
    <dbReference type="NCBI Taxonomy" id="1538125"/>
    <lineage>
        <taxon>Eukaryota</taxon>
        <taxon>Metazoa</taxon>
        <taxon>Ecdysozoa</taxon>
        <taxon>Arthropoda</taxon>
        <taxon>Chelicerata</taxon>
        <taxon>Arachnida</taxon>
        <taxon>Araneae</taxon>
        <taxon>Araneomorphae</taxon>
        <taxon>Entelegynae</taxon>
        <taxon>Araneoidea</taxon>
        <taxon>Araneidae</taxon>
        <taxon>Caerostris</taxon>
    </lineage>
</organism>
<protein>
    <submittedName>
        <fullName evidence="2">Uncharacterized protein</fullName>
    </submittedName>
</protein>
<dbReference type="AlphaFoldDB" id="A0AAV4X8Y4"/>
<comment type="caution">
    <text evidence="2">The sequence shown here is derived from an EMBL/GenBank/DDBJ whole genome shotgun (WGS) entry which is preliminary data.</text>
</comment>
<proteinExistence type="predicted"/>
<dbReference type="Proteomes" id="UP001054837">
    <property type="component" value="Unassembled WGS sequence"/>
</dbReference>
<accession>A0AAV4X8Y4</accession>
<feature type="compositionally biased region" description="Basic residues" evidence="1">
    <location>
        <begin position="60"/>
        <end position="73"/>
    </location>
</feature>
<feature type="region of interest" description="Disordered" evidence="1">
    <location>
        <begin position="54"/>
        <end position="92"/>
    </location>
</feature>
<name>A0AAV4X8Y4_9ARAC</name>
<gene>
    <name evidence="2" type="ORF">CDAR_491401</name>
</gene>
<feature type="compositionally biased region" description="Basic and acidic residues" evidence="1">
    <location>
        <begin position="74"/>
        <end position="92"/>
    </location>
</feature>
<evidence type="ECO:0000313" key="2">
    <source>
        <dbReference type="EMBL" id="GIY90938.1"/>
    </source>
</evidence>
<sequence length="154" mass="17718">MNWRISGDGLLPLNYSCHHKKEAITHSASTSKGIPLMHCNNGRMMNDIKDIMPSLAGRIGTKKRKKKSSNRRKTGTEQKANDNTKRKRFWEPETPKTQTTLLWLGELRSKLKKVSWWPKILRAPLLPPLSESFRRINVQRKGGRMNQGVVESSR</sequence>
<keyword evidence="3" id="KW-1185">Reference proteome</keyword>
<reference evidence="2 3" key="1">
    <citation type="submission" date="2021-06" db="EMBL/GenBank/DDBJ databases">
        <title>Caerostris darwini draft genome.</title>
        <authorList>
            <person name="Kono N."/>
            <person name="Arakawa K."/>
        </authorList>
    </citation>
    <scope>NUCLEOTIDE SEQUENCE [LARGE SCALE GENOMIC DNA]</scope>
</reference>
<evidence type="ECO:0000313" key="3">
    <source>
        <dbReference type="Proteomes" id="UP001054837"/>
    </source>
</evidence>